<proteinExistence type="predicted"/>
<reference evidence="3" key="1">
    <citation type="submission" date="2023-01" db="EMBL/GenBank/DDBJ databases">
        <title>Genome assembly of the deep-sea coral Lophelia pertusa.</title>
        <authorList>
            <person name="Herrera S."/>
            <person name="Cordes E."/>
        </authorList>
    </citation>
    <scope>NUCLEOTIDE SEQUENCE</scope>
    <source>
        <strain evidence="3">USNM1676648</strain>
        <tissue evidence="3">Polyp</tissue>
    </source>
</reference>
<evidence type="ECO:0000313" key="4">
    <source>
        <dbReference type="Proteomes" id="UP001163046"/>
    </source>
</evidence>
<protein>
    <recommendedName>
        <fullName evidence="2">TRADD-like N-terminal domain-containing protein</fullName>
    </recommendedName>
</protein>
<feature type="compositionally biased region" description="Basic and acidic residues" evidence="1">
    <location>
        <begin position="516"/>
        <end position="538"/>
    </location>
</feature>
<dbReference type="Pfam" id="PF20694">
    <property type="entry name" value="TRADD-like_N"/>
    <property type="match status" value="2"/>
</dbReference>
<feature type="domain" description="TRADD-like N-terminal" evidence="2">
    <location>
        <begin position="95"/>
        <end position="139"/>
    </location>
</feature>
<evidence type="ECO:0000256" key="1">
    <source>
        <dbReference type="SAM" id="MobiDB-lite"/>
    </source>
</evidence>
<gene>
    <name evidence="3" type="ORF">OS493_035980</name>
</gene>
<sequence length="658" mass="74591">AFVDCHSSTKRRKLPTQPMEVTTEYHPGTVSILINIDRVTFQKANSGDSMEQEEAKRLIMIEMTKCFVETHAAHTPPENYLLCLNYYLKGIMDLIVRDASEGSLQITVECSTLKILENLWEDYRSGHLNAVAEECLLTDDIKRRFDVESVKLETTILKEDYLACKLFLTGISQVNQDLTMKEDELLPEGQTHAADETQIQATEEPEPMTVHLAVNYGGNLTNVQRENSAQQEEERQQLHVKVIHNPTPRDASDNSLRIAVECNNLESLERLWSDYRSGHLNAITEKCLVTDDIKRRFHVQSVNLETTILEEDYLACKEFLLNKPQNYQDSPIKAFEETGTLATEETLIQSAEETRTLTVEHTETQATEETRIQSAEETQTQAADECEATEETRTQASEEMETRAMEESQIQCVDQTQTQSVDESEALTIEETQIPSPKEVRIQASETLVAEETQIQSRILQASEEPETQAVEEIRPQDTEETEPLISDENYEDSPINVFEETETLATEETPIQSAEETRTLTVEHTETKATDETKIHSAGETQTQAADESETTAETRTQAAEEMETRAMEECQIKCVEETQPQTVDESETLATEETQIPSPKEVQIQASETLVTEETQIQTRILQASEETETQAVEEIRPQDTEETEPLISDGKYIYL</sequence>
<dbReference type="EMBL" id="MU827834">
    <property type="protein sequence ID" value="KAJ7319494.1"/>
    <property type="molecule type" value="Genomic_DNA"/>
</dbReference>
<feature type="region of interest" description="Disordered" evidence="1">
    <location>
        <begin position="626"/>
        <end position="658"/>
    </location>
</feature>
<feature type="non-terminal residue" evidence="3">
    <location>
        <position position="658"/>
    </location>
</feature>
<feature type="compositionally biased region" description="Polar residues" evidence="1">
    <location>
        <begin position="580"/>
        <end position="599"/>
    </location>
</feature>
<dbReference type="InterPro" id="IPR049341">
    <property type="entry name" value="TRADD-like_N"/>
</dbReference>
<feature type="domain" description="TRADD-like N-terminal" evidence="2">
    <location>
        <begin position="250"/>
        <end position="291"/>
    </location>
</feature>
<feature type="compositionally biased region" description="Polar residues" evidence="1">
    <location>
        <begin position="408"/>
        <end position="421"/>
    </location>
</feature>
<dbReference type="PANTHER" id="PTHR35245:SF1">
    <property type="match status" value="1"/>
</dbReference>
<feature type="region of interest" description="Disordered" evidence="1">
    <location>
        <begin position="353"/>
        <end position="422"/>
    </location>
</feature>
<feature type="compositionally biased region" description="Basic and acidic residues" evidence="1">
    <location>
        <begin position="353"/>
        <end position="371"/>
    </location>
</feature>
<feature type="region of interest" description="Disordered" evidence="1">
    <location>
        <begin position="579"/>
        <end position="603"/>
    </location>
</feature>
<dbReference type="AlphaFoldDB" id="A0A9X0CCQ7"/>
<name>A0A9X0CCQ7_9CNID</name>
<keyword evidence="4" id="KW-1185">Reference proteome</keyword>
<accession>A0A9X0CCQ7</accession>
<dbReference type="PANTHER" id="PTHR35245">
    <property type="match status" value="1"/>
</dbReference>
<evidence type="ECO:0000259" key="2">
    <source>
        <dbReference type="Pfam" id="PF20694"/>
    </source>
</evidence>
<organism evidence="3 4">
    <name type="scientific">Desmophyllum pertusum</name>
    <dbReference type="NCBI Taxonomy" id="174260"/>
    <lineage>
        <taxon>Eukaryota</taxon>
        <taxon>Metazoa</taxon>
        <taxon>Cnidaria</taxon>
        <taxon>Anthozoa</taxon>
        <taxon>Hexacorallia</taxon>
        <taxon>Scleractinia</taxon>
        <taxon>Caryophylliina</taxon>
        <taxon>Caryophylliidae</taxon>
        <taxon>Desmophyllum</taxon>
    </lineage>
</organism>
<comment type="caution">
    <text evidence="3">The sequence shown here is derived from an EMBL/GenBank/DDBJ whole genome shotgun (WGS) entry which is preliminary data.</text>
</comment>
<feature type="region of interest" description="Disordered" evidence="1">
    <location>
        <begin position="459"/>
        <end position="567"/>
    </location>
</feature>
<feature type="compositionally biased region" description="Polar residues" evidence="1">
    <location>
        <begin position="372"/>
        <end position="382"/>
    </location>
</feature>
<evidence type="ECO:0000313" key="3">
    <source>
        <dbReference type="EMBL" id="KAJ7319494.1"/>
    </source>
</evidence>
<dbReference type="OrthoDB" id="6162777at2759"/>
<dbReference type="Proteomes" id="UP001163046">
    <property type="component" value="Unassembled WGS sequence"/>
</dbReference>